<evidence type="ECO:0000256" key="1">
    <source>
        <dbReference type="ARBA" id="ARBA00000985"/>
    </source>
</evidence>
<evidence type="ECO:0000256" key="3">
    <source>
        <dbReference type="ARBA" id="ARBA00012338"/>
    </source>
</evidence>
<dbReference type="InterPro" id="IPR008948">
    <property type="entry name" value="L-Aspartase-like"/>
</dbReference>
<reference evidence="10 11" key="1">
    <citation type="submission" date="2019-09" db="EMBL/GenBank/DDBJ databases">
        <authorList>
            <person name="Cremers G."/>
        </authorList>
    </citation>
    <scope>NUCLEOTIDE SEQUENCE [LARGE SCALE GENOMIC DNA]</scope>
    <source>
        <strain evidence="10">4A</strain>
    </source>
</reference>
<evidence type="ECO:0000259" key="8">
    <source>
        <dbReference type="Pfam" id="PF00206"/>
    </source>
</evidence>
<evidence type="ECO:0000256" key="2">
    <source>
        <dbReference type="ARBA" id="ARBA00004941"/>
    </source>
</evidence>
<dbReference type="Gene3D" id="1.10.275.10">
    <property type="entry name" value="Fumarase/aspartase (N-terminal domain)"/>
    <property type="match status" value="1"/>
</dbReference>
<dbReference type="Gene3D" id="1.10.40.30">
    <property type="entry name" value="Fumarase/aspartase (C-terminal domain)"/>
    <property type="match status" value="1"/>
</dbReference>
<dbReference type="InterPro" id="IPR022761">
    <property type="entry name" value="Fumarate_lyase_N"/>
</dbReference>
<feature type="domain" description="Fumarate lyase N-terminal" evidence="8">
    <location>
        <begin position="10"/>
        <end position="303"/>
    </location>
</feature>
<evidence type="ECO:0000313" key="10">
    <source>
        <dbReference type="EMBL" id="VVM07994.1"/>
    </source>
</evidence>
<accession>A0A5E6MES8</accession>
<protein>
    <recommendedName>
        <fullName evidence="3 7">Argininosuccinate lyase</fullName>
        <shortName evidence="7">ASAL</shortName>
        <ecNumber evidence="3 7">4.3.2.1</ecNumber>
    </recommendedName>
    <alternativeName>
        <fullName evidence="7">Arginosuccinase</fullName>
    </alternativeName>
</protein>
<dbReference type="HAMAP" id="MF_00006">
    <property type="entry name" value="Arg_succ_lyase"/>
    <property type="match status" value="1"/>
</dbReference>
<evidence type="ECO:0000256" key="6">
    <source>
        <dbReference type="ARBA" id="ARBA00023239"/>
    </source>
</evidence>
<dbReference type="CDD" id="cd01359">
    <property type="entry name" value="Argininosuccinate_lyase"/>
    <property type="match status" value="1"/>
</dbReference>
<dbReference type="Pfam" id="PF00206">
    <property type="entry name" value="Lyase_1"/>
    <property type="match status" value="1"/>
</dbReference>
<dbReference type="Gene3D" id="1.20.200.10">
    <property type="entry name" value="Fumarase/aspartase (Central domain)"/>
    <property type="match status" value="1"/>
</dbReference>
<dbReference type="PANTHER" id="PTHR43814">
    <property type="entry name" value="ARGININOSUCCINATE LYASE"/>
    <property type="match status" value="1"/>
</dbReference>
<dbReference type="GO" id="GO:0005829">
    <property type="term" value="C:cytosol"/>
    <property type="evidence" value="ECO:0007669"/>
    <property type="project" value="TreeGrafter"/>
</dbReference>
<evidence type="ECO:0000256" key="5">
    <source>
        <dbReference type="ARBA" id="ARBA00022605"/>
    </source>
</evidence>
<dbReference type="RefSeq" id="WP_142660874.1">
    <property type="nucleotide sequence ID" value="NZ_CABFVA020000116.1"/>
</dbReference>
<dbReference type="PANTHER" id="PTHR43814:SF1">
    <property type="entry name" value="ARGININOSUCCINATE LYASE"/>
    <property type="match status" value="1"/>
</dbReference>
<dbReference type="PROSITE" id="PS00163">
    <property type="entry name" value="FUMARATE_LYASES"/>
    <property type="match status" value="1"/>
</dbReference>
<dbReference type="InterPro" id="IPR024083">
    <property type="entry name" value="Fumarase/histidase_N"/>
</dbReference>
<dbReference type="Proteomes" id="UP000334923">
    <property type="component" value="Unassembled WGS sequence"/>
</dbReference>
<dbReference type="AlphaFoldDB" id="A0A5E6MES8"/>
<organism evidence="10 11">
    <name type="scientific">Methylacidimicrobium tartarophylax</name>
    <dbReference type="NCBI Taxonomy" id="1041768"/>
    <lineage>
        <taxon>Bacteria</taxon>
        <taxon>Pseudomonadati</taxon>
        <taxon>Verrucomicrobiota</taxon>
        <taxon>Methylacidimicrobium</taxon>
    </lineage>
</organism>
<keyword evidence="4 7" id="KW-0055">Arginine biosynthesis</keyword>
<keyword evidence="11" id="KW-1185">Reference proteome</keyword>
<evidence type="ECO:0000259" key="9">
    <source>
        <dbReference type="Pfam" id="PF14698"/>
    </source>
</evidence>
<keyword evidence="6 7" id="KW-0456">Lyase</keyword>
<dbReference type="PRINTS" id="PR00149">
    <property type="entry name" value="FUMRATELYASE"/>
</dbReference>
<evidence type="ECO:0000256" key="4">
    <source>
        <dbReference type="ARBA" id="ARBA00022571"/>
    </source>
</evidence>
<keyword evidence="7" id="KW-0963">Cytoplasm</keyword>
<gene>
    <name evidence="7 10" type="primary">argH</name>
    <name evidence="10" type="synonym">ASL</name>
    <name evidence="10" type="ORF">MAMT_02039</name>
</gene>
<dbReference type="OrthoDB" id="9769623at2"/>
<dbReference type="InterPro" id="IPR000362">
    <property type="entry name" value="Fumarate_lyase_fam"/>
</dbReference>
<dbReference type="NCBIfam" id="TIGR00838">
    <property type="entry name" value="argH"/>
    <property type="match status" value="1"/>
</dbReference>
<dbReference type="UniPathway" id="UPA00068">
    <property type="reaction ID" value="UER00114"/>
</dbReference>
<dbReference type="GO" id="GO:0004056">
    <property type="term" value="F:argininosuccinate lyase activity"/>
    <property type="evidence" value="ECO:0007669"/>
    <property type="project" value="UniProtKB-UniRule"/>
</dbReference>
<dbReference type="FunFam" id="1.20.200.10:FF:000015">
    <property type="entry name" value="argininosuccinate lyase isoform X2"/>
    <property type="match status" value="1"/>
</dbReference>
<feature type="domain" description="Argininosuccinate lyase C-terminal" evidence="9">
    <location>
        <begin position="367"/>
        <end position="434"/>
    </location>
</feature>
<comment type="catalytic activity">
    <reaction evidence="1 7">
        <text>2-(N(omega)-L-arginino)succinate = fumarate + L-arginine</text>
        <dbReference type="Rhea" id="RHEA:24020"/>
        <dbReference type="ChEBI" id="CHEBI:29806"/>
        <dbReference type="ChEBI" id="CHEBI:32682"/>
        <dbReference type="ChEBI" id="CHEBI:57472"/>
        <dbReference type="EC" id="4.3.2.1"/>
    </reaction>
</comment>
<dbReference type="EMBL" id="CABFVA020000116">
    <property type="protein sequence ID" value="VVM07994.1"/>
    <property type="molecule type" value="Genomic_DNA"/>
</dbReference>
<dbReference type="GO" id="GO:0042450">
    <property type="term" value="P:L-arginine biosynthetic process via ornithine"/>
    <property type="evidence" value="ECO:0007669"/>
    <property type="project" value="UniProtKB-UniRule"/>
</dbReference>
<proteinExistence type="inferred from homology"/>
<name>A0A5E6MES8_9BACT</name>
<dbReference type="Pfam" id="PF14698">
    <property type="entry name" value="ASL_C2"/>
    <property type="match status" value="1"/>
</dbReference>
<comment type="subcellular location">
    <subcellularLocation>
        <location evidence="7">Cytoplasm</location>
    </subcellularLocation>
</comment>
<evidence type="ECO:0000256" key="7">
    <source>
        <dbReference type="HAMAP-Rule" id="MF_00006"/>
    </source>
</evidence>
<dbReference type="InterPro" id="IPR009049">
    <property type="entry name" value="Argininosuccinate_lyase"/>
</dbReference>
<sequence>MNPSISPWGGRFHETPDILFRRFSESVSFDQRLYRHDILGSIAHATMLHEAGLLGAEEREEIVRGLEAIQEEIAKGVFPWSTDWEDLHMNIERALIARTPCGAKLHTGRSRNDQVATALRLWVKEEIDSDREAIRAVQSALVDWAERDVDVLIPGYTHLQRAQPVLLAHHLLAYVEMLSRDSDRLREGRKRADVLPLGSGALAGSTLPLDRHRVAELLHFSQVARNSMDAVSDRDFVVEYLASLALLGTHLSRFAEDLILWSSSEFGLASLPEGFTTGSSLMPQKKNPDALELVRGKTGRLSGNLLSILILLKGLPLTYNRDLQEDKEALFDSADTALGCLRILAALIPGVVVHRDRCEQAASDPMLLATDLVDWLVNHGMAFREAHHAVGRLVALAESREVSLAELPAEDVAPLHPKLPSEWNEIWSPRAAIERRQTEGSSRPIFVRAEIERWRRELRSA</sequence>
<keyword evidence="5 7" id="KW-0028">Amino-acid biosynthesis</keyword>
<dbReference type="InterPro" id="IPR029419">
    <property type="entry name" value="Arg_succ_lyase_C"/>
</dbReference>
<dbReference type="InterPro" id="IPR020557">
    <property type="entry name" value="Fumarate_lyase_CS"/>
</dbReference>
<dbReference type="FunFam" id="1.10.40.30:FF:000001">
    <property type="entry name" value="Argininosuccinate lyase"/>
    <property type="match status" value="1"/>
</dbReference>
<dbReference type="SUPFAM" id="SSF48557">
    <property type="entry name" value="L-aspartase-like"/>
    <property type="match status" value="1"/>
</dbReference>
<dbReference type="PRINTS" id="PR00145">
    <property type="entry name" value="ARGSUCLYASE"/>
</dbReference>
<comment type="similarity">
    <text evidence="7">Belongs to the lyase 1 family. Argininosuccinate lyase subfamily.</text>
</comment>
<dbReference type="EC" id="4.3.2.1" evidence="3 7"/>
<evidence type="ECO:0000313" key="11">
    <source>
        <dbReference type="Proteomes" id="UP000334923"/>
    </source>
</evidence>
<dbReference type="FunFam" id="1.10.275.10:FF:000002">
    <property type="entry name" value="Argininosuccinate lyase"/>
    <property type="match status" value="1"/>
</dbReference>
<comment type="pathway">
    <text evidence="2 7">Amino-acid biosynthesis; L-arginine biosynthesis; L-arginine from L-ornithine and carbamoyl phosphate: step 3/3.</text>
</comment>